<feature type="domain" description="Nucleoside transporter/FeoB GTPase Gate" evidence="2">
    <location>
        <begin position="25"/>
        <end position="115"/>
    </location>
</feature>
<feature type="transmembrane region" description="Helical" evidence="1">
    <location>
        <begin position="290"/>
        <end position="309"/>
    </location>
</feature>
<organism evidence="3 4">
    <name type="scientific">Billgrantia gudaonensis</name>
    <dbReference type="NCBI Taxonomy" id="376427"/>
    <lineage>
        <taxon>Bacteria</taxon>
        <taxon>Pseudomonadati</taxon>
        <taxon>Pseudomonadota</taxon>
        <taxon>Gammaproteobacteria</taxon>
        <taxon>Oceanospirillales</taxon>
        <taxon>Halomonadaceae</taxon>
        <taxon>Billgrantia</taxon>
    </lineage>
</organism>
<proteinExistence type="predicted"/>
<keyword evidence="1" id="KW-1133">Transmembrane helix</keyword>
<feature type="transmembrane region" description="Helical" evidence="1">
    <location>
        <begin position="21"/>
        <end position="41"/>
    </location>
</feature>
<dbReference type="RefSeq" id="WP_245682312.1">
    <property type="nucleotide sequence ID" value="NZ_FNES01000022.1"/>
</dbReference>
<evidence type="ECO:0000256" key="1">
    <source>
        <dbReference type="SAM" id="Phobius"/>
    </source>
</evidence>
<sequence length="334" mass="36589">MADYLRERIMWPAMRLGREAWAVYLTLLKVMVPALLVVKALEMLGMTELLGQWLSPLMTPLGLPEPLSVVWAATLMTNIYTGLVIFFDVTRETPLTVAQVTVLGALMAVGHSLPVEGAVARLAGVPWWLTVLLRVGGAWLLGWLLHLSYSLGGWFQHANHVVWEPSAQEATLVAWLQGQAVTLATIFVVILALMTLLKLLHWLGVERLIHKLLYPLLRLLGIGPAGANITVIGMTLGLTFGAGLLLREAHSGRLTPRDIVLTLCFLGLCHSLIEDTLLILLMGADLSGLLWARLGFALAVIALLARLPWLRRAQMPAWMFASRAVTGSHSRSEG</sequence>
<feature type="transmembrane region" description="Helical" evidence="1">
    <location>
        <begin position="225"/>
        <end position="247"/>
    </location>
</feature>
<keyword evidence="1" id="KW-0472">Membrane</keyword>
<feature type="transmembrane region" description="Helical" evidence="1">
    <location>
        <begin position="68"/>
        <end position="87"/>
    </location>
</feature>
<dbReference type="Proteomes" id="UP000198525">
    <property type="component" value="Unassembled WGS sequence"/>
</dbReference>
<keyword evidence="1" id="KW-0812">Transmembrane</keyword>
<feature type="transmembrane region" description="Helical" evidence="1">
    <location>
        <begin position="125"/>
        <end position="145"/>
    </location>
</feature>
<evidence type="ECO:0000313" key="4">
    <source>
        <dbReference type="Proteomes" id="UP000198525"/>
    </source>
</evidence>
<accession>A0A1G9DPH6</accession>
<dbReference type="Pfam" id="PF07670">
    <property type="entry name" value="Gate"/>
    <property type="match status" value="1"/>
</dbReference>
<dbReference type="STRING" id="376427.SAMN04487954_12247"/>
<dbReference type="EMBL" id="FNES01000022">
    <property type="protein sequence ID" value="SDK65756.1"/>
    <property type="molecule type" value="Genomic_DNA"/>
</dbReference>
<protein>
    <recommendedName>
        <fullName evidence="2">Nucleoside transporter/FeoB GTPase Gate domain-containing protein</fullName>
    </recommendedName>
</protein>
<dbReference type="AlphaFoldDB" id="A0A1G9DPH6"/>
<reference evidence="3 4" key="1">
    <citation type="submission" date="2016-10" db="EMBL/GenBank/DDBJ databases">
        <authorList>
            <person name="de Groot N.N."/>
        </authorList>
    </citation>
    <scope>NUCLEOTIDE SEQUENCE [LARGE SCALE GENOMIC DNA]</scope>
    <source>
        <strain evidence="3 4">CGMCC 1.6133</strain>
    </source>
</reference>
<name>A0A1G9DPH6_9GAMM</name>
<keyword evidence="4" id="KW-1185">Reference proteome</keyword>
<feature type="transmembrane region" description="Helical" evidence="1">
    <location>
        <begin position="94"/>
        <end position="113"/>
    </location>
</feature>
<gene>
    <name evidence="3" type="ORF">SAMN04487954_12247</name>
</gene>
<feature type="transmembrane region" description="Helical" evidence="1">
    <location>
        <begin position="180"/>
        <end position="205"/>
    </location>
</feature>
<evidence type="ECO:0000313" key="3">
    <source>
        <dbReference type="EMBL" id="SDK65756.1"/>
    </source>
</evidence>
<evidence type="ECO:0000259" key="2">
    <source>
        <dbReference type="Pfam" id="PF07670"/>
    </source>
</evidence>
<dbReference type="InterPro" id="IPR011642">
    <property type="entry name" value="Gate_dom"/>
</dbReference>
<feature type="transmembrane region" description="Helical" evidence="1">
    <location>
        <begin position="259"/>
        <end position="284"/>
    </location>
</feature>